<accession>A7EQC9</accession>
<name>A7EQC9_SCLS1</name>
<protein>
    <submittedName>
        <fullName evidence="2">Uncharacterized protein</fullName>
    </submittedName>
</protein>
<dbReference type="InParanoid" id="A7EQC9"/>
<dbReference type="Proteomes" id="UP000001312">
    <property type="component" value="Unassembled WGS sequence"/>
</dbReference>
<dbReference type="KEGG" id="ssl:SS1G_07530"/>
<dbReference type="AlphaFoldDB" id="A7EQC9"/>
<feature type="region of interest" description="Disordered" evidence="1">
    <location>
        <begin position="1"/>
        <end position="21"/>
    </location>
</feature>
<organism evidence="2 3">
    <name type="scientific">Sclerotinia sclerotiorum (strain ATCC 18683 / 1980 / Ss-1)</name>
    <name type="common">White mold</name>
    <name type="synonym">Whetzelinia sclerotiorum</name>
    <dbReference type="NCBI Taxonomy" id="665079"/>
    <lineage>
        <taxon>Eukaryota</taxon>
        <taxon>Fungi</taxon>
        <taxon>Dikarya</taxon>
        <taxon>Ascomycota</taxon>
        <taxon>Pezizomycotina</taxon>
        <taxon>Leotiomycetes</taxon>
        <taxon>Helotiales</taxon>
        <taxon>Sclerotiniaceae</taxon>
        <taxon>Sclerotinia</taxon>
    </lineage>
</organism>
<keyword evidence="3" id="KW-1185">Reference proteome</keyword>
<proteinExistence type="predicted"/>
<sequence length="99" mass="11091">MNRLGASSISQDKNNDKLKHEVGGGGVICRASSESMASFTRTTHRNRQGLFLRSWFLEWRFASYNRLSNIPSSCIATTDLTESPFEKCLARRALDSFGT</sequence>
<feature type="compositionally biased region" description="Polar residues" evidence="1">
    <location>
        <begin position="1"/>
        <end position="12"/>
    </location>
</feature>
<gene>
    <name evidence="2" type="ORF">SS1G_07530</name>
</gene>
<evidence type="ECO:0000313" key="3">
    <source>
        <dbReference type="Proteomes" id="UP000001312"/>
    </source>
</evidence>
<dbReference type="RefSeq" id="XP_001592082.1">
    <property type="nucleotide sequence ID" value="XM_001592032.1"/>
</dbReference>
<evidence type="ECO:0000256" key="1">
    <source>
        <dbReference type="SAM" id="MobiDB-lite"/>
    </source>
</evidence>
<evidence type="ECO:0000313" key="2">
    <source>
        <dbReference type="EMBL" id="EDO05045.1"/>
    </source>
</evidence>
<dbReference type="GeneID" id="5487839"/>
<reference evidence="3" key="1">
    <citation type="journal article" date="2011" name="PLoS Genet.">
        <title>Genomic analysis of the necrotrophic fungal pathogens Sclerotinia sclerotiorum and Botrytis cinerea.</title>
        <authorList>
            <person name="Amselem J."/>
            <person name="Cuomo C.A."/>
            <person name="van Kan J.A."/>
            <person name="Viaud M."/>
            <person name="Benito E.P."/>
            <person name="Couloux A."/>
            <person name="Coutinho P.M."/>
            <person name="de Vries R.P."/>
            <person name="Dyer P.S."/>
            <person name="Fillinger S."/>
            <person name="Fournier E."/>
            <person name="Gout L."/>
            <person name="Hahn M."/>
            <person name="Kohn L."/>
            <person name="Lapalu N."/>
            <person name="Plummer K.M."/>
            <person name="Pradier J.M."/>
            <person name="Quevillon E."/>
            <person name="Sharon A."/>
            <person name="Simon A."/>
            <person name="ten Have A."/>
            <person name="Tudzynski B."/>
            <person name="Tudzynski P."/>
            <person name="Wincker P."/>
            <person name="Andrew M."/>
            <person name="Anthouard V."/>
            <person name="Beever R.E."/>
            <person name="Beffa R."/>
            <person name="Benoit I."/>
            <person name="Bouzid O."/>
            <person name="Brault B."/>
            <person name="Chen Z."/>
            <person name="Choquer M."/>
            <person name="Collemare J."/>
            <person name="Cotton P."/>
            <person name="Danchin E.G."/>
            <person name="Da Silva C."/>
            <person name="Gautier A."/>
            <person name="Giraud C."/>
            <person name="Giraud T."/>
            <person name="Gonzalez C."/>
            <person name="Grossetete S."/>
            <person name="Guldener U."/>
            <person name="Henrissat B."/>
            <person name="Howlett B.J."/>
            <person name="Kodira C."/>
            <person name="Kretschmer M."/>
            <person name="Lappartient A."/>
            <person name="Leroch M."/>
            <person name="Levis C."/>
            <person name="Mauceli E."/>
            <person name="Neuveglise C."/>
            <person name="Oeser B."/>
            <person name="Pearson M."/>
            <person name="Poulain J."/>
            <person name="Poussereau N."/>
            <person name="Quesneville H."/>
            <person name="Rascle C."/>
            <person name="Schumacher J."/>
            <person name="Segurens B."/>
            <person name="Sexton A."/>
            <person name="Silva E."/>
            <person name="Sirven C."/>
            <person name="Soanes D.M."/>
            <person name="Talbot N.J."/>
            <person name="Templeton M."/>
            <person name="Yandava C."/>
            <person name="Yarden O."/>
            <person name="Zeng Q."/>
            <person name="Rollins J.A."/>
            <person name="Lebrun M.H."/>
            <person name="Dickman M."/>
        </authorList>
    </citation>
    <scope>NUCLEOTIDE SEQUENCE [LARGE SCALE GENOMIC DNA]</scope>
    <source>
        <strain evidence="3">ATCC 18683 / 1980 / Ss-1</strain>
    </source>
</reference>
<dbReference type="HOGENOM" id="CLU_2321765_0_0_1"/>
<dbReference type="EMBL" id="CH476629">
    <property type="protein sequence ID" value="EDO05045.1"/>
    <property type="molecule type" value="Genomic_DNA"/>
</dbReference>